<dbReference type="NCBIfam" id="TIGR01731">
    <property type="entry name" value="fil_hemag_20aa"/>
    <property type="match status" value="37"/>
</dbReference>
<feature type="domain" description="Filamentous haemagglutinin FhaB/tRNA nuclease CdiA-like TPS" evidence="6">
    <location>
        <begin position="88"/>
        <end position="208"/>
    </location>
</feature>
<dbReference type="InterPro" id="IPR006914">
    <property type="entry name" value="VENN_dom"/>
</dbReference>
<sequence length="4304" mass="437170">MNRLQYRIVFNKQRGQLMAVAETANSQSKSSGQSPARRRRRAPRAMAALGTLLLAGGVGLGSPGAVWAQIRPDASAPKNQQPTVLTTANGTPLVNIQTPSAAGVSRNSYSQFDVQDKGVVLNNARRDAATQLGGWVQGNPWLTRGSARVILNEVNSGQPSQLKGFVEIAGQRAELIIANPAGIQVDGSGFINASRATLTTGAVRLGADGGISGFGVQGGLVRIEGKGLDASQTDYTAVLARAVELNAGIWAQDLRITTGTRETSAEGAPVGETLVALGDTPRYALDSSALGGIYAQRITLVGTEAGLGVRQAGQMQGQALTLNAQGWLENSGTLYAQGDGASLQVQGRDGVRNAGWMASQGSITVEGQRVQGEAGSVTVAGLQTDGKLEGTAELRLQASEAQQHGGLLLAPGLVQMQAPSLDLRGAQAQAGELRLSGASLRADRAQLSAQTLLSAELQQDISTQGASLVAGQLRIQAATADNRGGEWLHLGSQAPQIQISGLLNLEGARVAGNGSELPLQAGELRARGARLEQYGSGALRVSGDSLDLRESTLQSLGALALQGGSQLDLRQARAGSSGEALLSAARVDHRGAQLSADAGVQLRVGEQLLNEGGQIQSAAGAVTLRGQAVVSNAGGVIAARETLDLEAASLNQSGAAVLAGRDVRLQLQAGLSQGADSRISADRDLRVQARQLNSEGQLRAGAAMSLDARSSADLGGSSYAGARLDLDSGGDLRLRGLLAAQGDVRAHADGRLQSDAGATLAAGLGADGRVGEGGQLTLGAGRGLALQGQQLAAALSINSAGSLDLSRGQLQVTGQLALQTDGSLNTDGAQLTARSLSLSARDWSHVGGQLRLSGTQAQQLMLQGRLDNQGGLIQSNAEVLTLEAGSLDNRRGEIQHSGQQLKLKAQTLDNGAGRVLAAGDVAVRAGLVDNLDGHLSGRNLDLQVQTLRNSGQGLLAAEGQLQFEGDTLLNAGSVQAKGALVLSSRGVLDNSGRIRALGDARLSAAQLNQQGSSSAAAGLTVQADHLQGSGLFAAGLRADNTLDGASALRLSVGQRLQHAGSLMAGGLLSLDAAELQLQGAQIQAGQFSASARGGALNLDRTTVAVAADLGLHSGAELRTEGAQLSAAQLSVQAVDWLNAGGQIGQLAAGGALEARLTGRLDNRGGQIVANGQRLQLQAAQLDNRQGRIVQTGQGGTLNIQADTLLGERGALLAQGRLDLQMAGVADLSQAQTQAQQLALQAASLNHQGAQTLVLGDARLEIAAGLDNRQGLLQSTAALTLQAGSLRNEDGQLDGRQLSFSGGRLDNLGQGLLQGREGLSLTLDSVHNAGRLQSGGAATLQVGAELRNSGLIYAQGDARIQAGHVQHSGTVAAAGDLRVQADSVASSGSFAAGLRPDNSLAPGGALHLQAQGQLQHSGSSLAAGALSLSAAELALQGSKTQASQIALQARSGELSLEGAQLGSAAALQLQAATALDTRGARLSAAQVDIRAQDWRHAGGQLLQSTASGHLNATLGGHLDNQGGRIEAAGQGLTLEAASLGNVQGRIVQAGAGLLQLQAGSLAGREGQILATGDLQLEIGGAADLSQARTQARQITLQADSLQHQGGQLLAGTQAQLTLRGALDNQAGVLQAQEALQLQSGALLNRDGQLSAKRLDLQLERLDNAGQGLLRAEQDLKLQAQTLSNTGTVQAGGLLDLKLDADLINSGSLYAQGQARLQLGGGLQNSGTVAAQGHLGVNARSISGSGALAAGLRADNILGSEGNLSLQTSQGLQQGGSLLAAGTLDASAAELQLQGSRVQAAAITLSSRQGPLALDRSLLSSPGALTLRSAGVLSSEGASLQGATVDLQASEWRHAGGTLTQRGSGGTLLARMAGQLGNAGGQIQAEGSLLHLEAAHLDNAGGRIAQAGSGELRLQLGSLEGRAGKILASSTLKLNATGAVNLAQGQTQAHDITLQAASLDHQAGKLLSTGAATLTVGGQLDNRGGSLMSRGPMQLHSASLSNGGAGLVQSEAALVLSTDAGLDNQGGQLRSGGEMTLTLGGLDNRAGGQVGSGGALQLKAGADVLNQGGSLVAKQALHLEATSLGNQQGRIASLDAGATLRLSAGLDNLQGQLQAAQQLDLRSGGPLSNRQGEISAGRLLLDSQGQSLDNSGARLLAKELLELRSGTVNNQGGLIRSEGDLNLQLQGAALNNTRDAAISSPTGVHAVGKLDLNAASLLNENGMSSGSTARLSVTQLSNRAEIAAQTLTLAVGDTLDNRGGRLVGSQGLDAQAQQLLNAGGLVYGGNTLTLRVDRGIDNRNTAGQDQGLQGGHLLVSAAQLDNRNGQLRANGDLQLSLSQSVNNAAGQIGAVGELSLSDGGASAQVSALSLDNQGGRIWAGSALKLSVRELVGGVSGEISSRGSLSLLGLNGDWVYGAGSQLQAAGDLSLGLSGRFSNQGVLRSGGSLSIQAVQIDNEAGGELNGRLTLLNAGSGTLSNRGLIDGEGVAITAGQVLNLGSGRLYGGDITLDAASLRNEREGAQAAVIAARRSLDGKFSGEISNRDGALIFADGDLSLSGASLLNENATLEASRWLKLDLTGGLVNRSVHAGAGSGQDSSSSNTPVRLLDSKALIRSGGDMQITSSGTVLNSGATIEAIGDLQLKAGDVRNVNPYLMWRAAGDPLGDRVRFVGYYPVYYECGGDSGFTCTDNVAVDEWVYLNGRTVMRAWGDFVLANPGRAYQIQGAPALVLNDRILKDDLIVFEPYTTSETENGVITGISFEGGDKIRGRHPGQAWEEFVAEKPSYARFMPELVKGGSAEATQSSAARITVGGQLRITGAQITNDMSIVEGRDGVAITGAAVNNLNRTVTVTDPGNGTQRQVALTLPTHAGASLPAASAPGSRAQAGSVGVGPGAGAQAGAGSVAVQASGGAGLGGLTGPSAQSVTAAAQTGPDAGAAAGWRQDAGLTAQAVRAGSAASVDANVQAGSQSARAGVQAALRAALQAQAGGADAQASQLRQAAQAAAVDAVNAGSLGGGRAPGAAAAQTLRGAAASFSGAGLARSVPVGLGLPSNSLFKTRSESSARYLVETDPQFANYREWLSSDYLLQAVAADPATTQKRLGDGFYEQRLVREQLGQLTGASFLPGYSSDEAMYRALLDNGASFAKQHQLRPGVALSAEQMSQLTTDLVWLVEQEVALADGSRQRVLVPQVYLLPREGDLQPSGALITGKRVEMALSGDFTNQGQVRAGELVDVKALNISSSGGGIRGVSVALSGQKVDISNSEVIAGRSLAITASNLGIDRSLLVAGQGTVRLEVQGDVSVKASALRAGGSLLLQSKQGSVDLVDTQLRAAGQTAVIAAQSITTGSTQTQSQKLVDGVTIQSLETLNKTRIEGDKGVTLYGGTQVHLQATDLSAVQGKVSVSSAGTVLLDHNTDTEQRNWTTSSTKRGWGGLKKKTTVTQHEELKATAVRTTLEGQAIEVLGQNVISVGAKFDSTGLLHVEGVDKTLLYSAENTHKTLTDSTSRSSFAGIGYRKVSSQDLSLKTQAVRTELVSDQAVRIGVGERTELIGARIQAPEISFVRRPGEGATGELLIGAAIERDQASSQSRAVTGGVWQKQEGQGHDRSTGQMSELLGTVSVDAGVKLSIELPRVAEPGSGAAVPSLQEQVQKLAGQQPGLAYLEQLRSHPSIKWSEVELAQREWSYKQQGLTGAGAALVALAVAWATGGMGVELLGSTTAGTTTLGGVTLATSAGGLTAAGAALNAGFAGLAASASVSLVNNGGDIGKTLKELGSKDSIKNLLTSMLTAGALNGLSNTLTLNGQTLASITPQNSGFAANLGKAVISNVASAAINSTLTGASLEDSIRTALVGAMASTAGAFGAQAIGSMTVPDAQGKSVLNPAGQLLAHALGGCLAGAAGGGSQGCHSGAIGATVGELAAQWFDPNGTKTEAEVLEFAKLMGATAGALTGDGSAASVNTAANTAANAVQNNYLETRDLKNAIAQLENCKVGCDSLRRLLLGNESAGGQQKPVGRLVDQCKANPQACSTRVQDMAQALQDLQSPEVRAVLGGATADRLIQRQVNDLGQALNALQWGAEHVQSSTAIMRGALMVGATATGAGVLVHVGRALVAACGSGIGTPACTSLMTDISIGAIEIAGGVPTTGVTAPVVGSGATAAAAARLTNAVRSADPAAVVQELQLVIAEARTAGGVNSAPKVVELTFDKGTRTWTTPAGVDYGPGSVHGNRVQHVLDHAVPNPNKTTHTVFNVDRKEILGLVDEAWLAKGNPLPNDPGAYVVPMGRVIGTAGETNIKIIVRPGTSKIITAYPVQ</sequence>
<comment type="caution">
    <text evidence="7">The sequence shown here is derived from an EMBL/GenBank/DDBJ whole genome shotgun (WGS) entry which is preliminary data.</text>
</comment>
<evidence type="ECO:0000259" key="6">
    <source>
        <dbReference type="SMART" id="SM00912"/>
    </source>
</evidence>
<dbReference type="RefSeq" id="WP_133604243.1">
    <property type="nucleotide sequence ID" value="NZ_JAUFPJ010000007.1"/>
</dbReference>
<comment type="subcellular location">
    <subcellularLocation>
        <location evidence="1">Target cell</location>
        <location evidence="1">Target cell cytoplasm</location>
    </subcellularLocation>
</comment>
<dbReference type="InterPro" id="IPR008619">
    <property type="entry name" value="Filamentous_hemagglutn_rpt"/>
</dbReference>
<reference evidence="7 8" key="1">
    <citation type="submission" date="2019-03" db="EMBL/GenBank/DDBJ databases">
        <title>Genomic Encyclopedia of Type Strains, Phase IV (KMG-IV): sequencing the most valuable type-strain genomes for metagenomic binning, comparative biology and taxonomic classification.</title>
        <authorList>
            <person name="Goeker M."/>
        </authorList>
    </citation>
    <scope>NUCLEOTIDE SEQUENCE [LARGE SCALE GENOMIC DNA]</scope>
    <source>
        <strain evidence="7 8">DSM 25082</strain>
    </source>
</reference>
<proteinExistence type="predicted"/>
<dbReference type="InterPro" id="IPR024973">
    <property type="entry name" value="ESPR"/>
</dbReference>
<dbReference type="InterPro" id="IPR010069">
    <property type="entry name" value="CdiA_FHA1_rpt"/>
</dbReference>
<dbReference type="InterPro" id="IPR008638">
    <property type="entry name" value="FhaB/CdiA-like_TPS"/>
</dbReference>
<keyword evidence="8" id="KW-1185">Reference proteome</keyword>
<dbReference type="InterPro" id="IPR011050">
    <property type="entry name" value="Pectin_lyase_fold/virulence"/>
</dbReference>
<accession>A0A4R6MZ58</accession>
<dbReference type="GO" id="GO:0090729">
    <property type="term" value="F:toxin activity"/>
    <property type="evidence" value="ECO:0007669"/>
    <property type="project" value="UniProtKB-KW"/>
</dbReference>
<evidence type="ECO:0000256" key="3">
    <source>
        <dbReference type="ARBA" id="ARBA00022913"/>
    </source>
</evidence>
<dbReference type="Pfam" id="PF13018">
    <property type="entry name" value="ESPR"/>
    <property type="match status" value="1"/>
</dbReference>
<name>A0A4R6MZ58_9BURK</name>
<dbReference type="Proteomes" id="UP000295357">
    <property type="component" value="Unassembled WGS sequence"/>
</dbReference>
<evidence type="ECO:0000256" key="2">
    <source>
        <dbReference type="ARBA" id="ARBA00022656"/>
    </source>
</evidence>
<dbReference type="Pfam" id="PF05594">
    <property type="entry name" value="Fil_haemagg"/>
    <property type="match status" value="23"/>
</dbReference>
<dbReference type="EMBL" id="SNXE01000006">
    <property type="protein sequence ID" value="TDP07963.1"/>
    <property type="molecule type" value="Genomic_DNA"/>
</dbReference>
<protein>
    <submittedName>
        <fullName evidence="7">Filamentous hemagglutinin family protein</fullName>
    </submittedName>
</protein>
<gene>
    <name evidence="7" type="ORF">DFR39_106229</name>
</gene>
<keyword evidence="3" id="KW-1266">Target cell cytoplasm</keyword>
<evidence type="ECO:0000256" key="1">
    <source>
        <dbReference type="ARBA" id="ARBA00004219"/>
    </source>
</evidence>
<keyword evidence="2" id="KW-0800">Toxin</keyword>
<feature type="compositionally biased region" description="Low complexity" evidence="5">
    <location>
        <begin position="2870"/>
        <end position="2885"/>
    </location>
</feature>
<dbReference type="Gene3D" id="2.160.20.20">
    <property type="match status" value="1"/>
</dbReference>
<dbReference type="Pfam" id="PF05860">
    <property type="entry name" value="TPS"/>
    <property type="match status" value="1"/>
</dbReference>
<dbReference type="SMART" id="SM00912">
    <property type="entry name" value="Haemagg_act"/>
    <property type="match status" value="1"/>
</dbReference>
<feature type="compositionally biased region" description="Polar residues" evidence="5">
    <location>
        <begin position="23"/>
        <end position="34"/>
    </location>
</feature>
<dbReference type="SUPFAM" id="SSF51126">
    <property type="entry name" value="Pectin lyase-like"/>
    <property type="match status" value="1"/>
</dbReference>
<keyword evidence="4" id="KW-0843">Virulence</keyword>
<dbReference type="Gene3D" id="2.160.20.10">
    <property type="entry name" value="Single-stranded right-handed beta-helix, Pectin lyase-like"/>
    <property type="match status" value="1"/>
</dbReference>
<evidence type="ECO:0000313" key="7">
    <source>
        <dbReference type="EMBL" id="TDP07963.1"/>
    </source>
</evidence>
<dbReference type="InterPro" id="IPR012332">
    <property type="entry name" value="Autotransporter_pectin_lyase_C"/>
</dbReference>
<dbReference type="NCBIfam" id="TIGR01901">
    <property type="entry name" value="adhes_NPXG"/>
    <property type="match status" value="1"/>
</dbReference>
<evidence type="ECO:0000313" key="8">
    <source>
        <dbReference type="Proteomes" id="UP000295357"/>
    </source>
</evidence>
<feature type="region of interest" description="Disordered" evidence="5">
    <location>
        <begin position="21"/>
        <end position="43"/>
    </location>
</feature>
<evidence type="ECO:0000256" key="5">
    <source>
        <dbReference type="SAM" id="MobiDB-lite"/>
    </source>
</evidence>
<feature type="region of interest" description="Disordered" evidence="5">
    <location>
        <begin position="2870"/>
        <end position="2890"/>
    </location>
</feature>
<dbReference type="OrthoDB" id="5666689at2"/>
<organism evidence="7 8">
    <name type="scientific">Roseateles asaccharophilus</name>
    <dbReference type="NCBI Taxonomy" id="582607"/>
    <lineage>
        <taxon>Bacteria</taxon>
        <taxon>Pseudomonadati</taxon>
        <taxon>Pseudomonadota</taxon>
        <taxon>Betaproteobacteria</taxon>
        <taxon>Burkholderiales</taxon>
        <taxon>Sphaerotilaceae</taxon>
        <taxon>Roseateles</taxon>
    </lineage>
</organism>
<dbReference type="Pfam" id="PF04829">
    <property type="entry name" value="PT-VENN"/>
    <property type="match status" value="1"/>
</dbReference>
<dbReference type="InterPro" id="IPR012334">
    <property type="entry name" value="Pectin_lyas_fold"/>
</dbReference>
<evidence type="ECO:0000256" key="4">
    <source>
        <dbReference type="ARBA" id="ARBA00023026"/>
    </source>
</evidence>